<dbReference type="InterPro" id="IPR006076">
    <property type="entry name" value="FAD-dep_OxRdtase"/>
</dbReference>
<feature type="domain" description="FAD dependent oxidoreductase" evidence="1">
    <location>
        <begin position="4"/>
        <end position="357"/>
    </location>
</feature>
<dbReference type="AlphaFoldDB" id="A0A369KUE5"/>
<evidence type="ECO:0000313" key="2">
    <source>
        <dbReference type="EMBL" id="RDB37232.1"/>
    </source>
</evidence>
<dbReference type="Proteomes" id="UP000253934">
    <property type="component" value="Unassembled WGS sequence"/>
</dbReference>
<protein>
    <submittedName>
        <fullName evidence="2">FAD-binding oxidoreductase</fullName>
    </submittedName>
</protein>
<accession>A0A369KUE5</accession>
<gene>
    <name evidence="2" type="ORF">DCC88_00975</name>
</gene>
<dbReference type="Pfam" id="PF01266">
    <property type="entry name" value="DAO"/>
    <property type="match status" value="1"/>
</dbReference>
<keyword evidence="3" id="KW-1185">Reference proteome</keyword>
<sequence length="367" mass="41825">MSSITVVGSGIIGLSVAEFLSKNNSFKNIQIISEDHQYSGSKAAAANLATKGQLYGRDKHFQYKINSKKIYSNWIESLIKEINLKIQLEDVYKCGYGIDYFTTVENRDKHFNRVMQNTEELIKRNITELSIIKLGENKIQYKDESWVNAKLLLNILNKVLILRGVNFIKDKFDYSTINKILTHGTKNTIIFCTGAWTKSLLTNLGFQLPKKMQQKERLTFGTTFFGQNIFENFNNDFVLQEIVSENLKNKVTFSGNSNCHYLSSSSIKINDINFVDEEFLKNKNEEILNLSKVSISNSPVLKNDSIINKMQGYRVGYGHEELVVEKIYSNDQNLNIFVCAGAHKSGYLFAPVVGSILQNLQLDLVKF</sequence>
<dbReference type="EMBL" id="QOVW01000004">
    <property type="protein sequence ID" value="RDB37232.1"/>
    <property type="molecule type" value="Genomic_DNA"/>
</dbReference>
<name>A0A369KUE5_9BACT</name>
<evidence type="ECO:0000313" key="3">
    <source>
        <dbReference type="Proteomes" id="UP000253934"/>
    </source>
</evidence>
<dbReference type="RefSeq" id="WP_338635920.1">
    <property type="nucleotide sequence ID" value="NZ_CP146516.1"/>
</dbReference>
<dbReference type="Gene3D" id="3.50.50.60">
    <property type="entry name" value="FAD/NAD(P)-binding domain"/>
    <property type="match status" value="1"/>
</dbReference>
<proteinExistence type="predicted"/>
<organism evidence="2 3">
    <name type="scientific">Spirobacillus cienkowskii</name>
    <dbReference type="NCBI Taxonomy" id="495820"/>
    <lineage>
        <taxon>Bacteria</taxon>
        <taxon>Pseudomonadati</taxon>
        <taxon>Bdellovibrionota</taxon>
        <taxon>Oligoflexia</taxon>
        <taxon>Silvanigrellales</taxon>
        <taxon>Spirobacillus</taxon>
    </lineage>
</organism>
<evidence type="ECO:0000259" key="1">
    <source>
        <dbReference type="Pfam" id="PF01266"/>
    </source>
</evidence>
<comment type="caution">
    <text evidence="2">The sequence shown here is derived from an EMBL/GenBank/DDBJ whole genome shotgun (WGS) entry which is preliminary data.</text>
</comment>
<dbReference type="Gene3D" id="3.30.9.10">
    <property type="entry name" value="D-Amino Acid Oxidase, subunit A, domain 2"/>
    <property type="match status" value="1"/>
</dbReference>
<dbReference type="InterPro" id="IPR036188">
    <property type="entry name" value="FAD/NAD-bd_sf"/>
</dbReference>
<reference evidence="2" key="1">
    <citation type="submission" date="2018-04" db="EMBL/GenBank/DDBJ databases">
        <title>Draft genome sequence of the Candidatus Spirobacillus cienkowskii, a pathogen of freshwater Daphnia species, reconstructed from hemolymph metagenomic reads.</title>
        <authorList>
            <person name="Bresciani L."/>
            <person name="Lemos L.N."/>
            <person name="Wale N."/>
            <person name="Lin J.Y."/>
            <person name="Fernandes G.R."/>
            <person name="Duffy M.A."/>
            <person name="Rodrigues J.M."/>
        </authorList>
    </citation>
    <scope>NUCLEOTIDE SEQUENCE [LARGE SCALE GENOMIC DNA]</scope>
    <source>
        <strain evidence="2">Binning01</strain>
    </source>
</reference>
<dbReference type="SUPFAM" id="SSF51905">
    <property type="entry name" value="FAD/NAD(P)-binding domain"/>
    <property type="match status" value="1"/>
</dbReference>